<evidence type="ECO:0000313" key="2">
    <source>
        <dbReference type="Proteomes" id="UP000683428"/>
    </source>
</evidence>
<dbReference type="Proteomes" id="UP000683428">
    <property type="component" value="Chromosome"/>
</dbReference>
<name>A0A975SPA6_9RHOO</name>
<gene>
    <name evidence="1" type="ORF">Azoinq_05495</name>
</gene>
<evidence type="ECO:0000313" key="1">
    <source>
        <dbReference type="EMBL" id="QWT50053.1"/>
    </source>
</evidence>
<organism evidence="1 2">
    <name type="scientific">Azospira inquinata</name>
    <dbReference type="NCBI Taxonomy" id="2785627"/>
    <lineage>
        <taxon>Bacteria</taxon>
        <taxon>Pseudomonadati</taxon>
        <taxon>Pseudomonadota</taxon>
        <taxon>Betaproteobacteria</taxon>
        <taxon>Rhodocyclales</taxon>
        <taxon>Rhodocyclaceae</taxon>
        <taxon>Azospira</taxon>
    </lineage>
</organism>
<dbReference type="RefSeq" id="WP_216131315.1">
    <property type="nucleotide sequence ID" value="NZ_CP064782.1"/>
</dbReference>
<protein>
    <submittedName>
        <fullName evidence="1">Uncharacterized protein</fullName>
    </submittedName>
</protein>
<dbReference type="KEGG" id="aiq:Azoinq_05495"/>
<proteinExistence type="predicted"/>
<accession>A0A975SPA6</accession>
<dbReference type="AlphaFoldDB" id="A0A975SPA6"/>
<reference evidence="1" key="1">
    <citation type="submission" date="2020-11" db="EMBL/GenBank/DDBJ databases">
        <title>Azospira inquinata sp. nov.</title>
        <authorList>
            <person name="Moe W.M."/>
            <person name="Mikes M.C."/>
        </authorList>
    </citation>
    <scope>NUCLEOTIDE SEQUENCE</scope>
    <source>
        <strain evidence="1">Azo-3</strain>
    </source>
</reference>
<keyword evidence="2" id="KW-1185">Reference proteome</keyword>
<dbReference type="EMBL" id="CP064782">
    <property type="protein sequence ID" value="QWT50053.1"/>
    <property type="molecule type" value="Genomic_DNA"/>
</dbReference>
<sequence>MKDTDMHPYDGGDYRYNSSDADREKATRIIKNVLGFNPEPNGLDYSLNFYSGGIGVDDRLAIRCKFTPSDWSLVIAKLNLKPPKKVLLNPEWGEDFAWLVSDDETPSDINGDSCNFVNAKKKAFQDTISLEHTLLFTDESNVNTWCVVWVVNGNLNYLSFDQG</sequence>